<feature type="domain" description="DUF1206" evidence="2">
    <location>
        <begin position="194"/>
        <end position="261"/>
    </location>
</feature>
<evidence type="ECO:0000313" key="4">
    <source>
        <dbReference type="Proteomes" id="UP000077519"/>
    </source>
</evidence>
<protein>
    <recommendedName>
        <fullName evidence="2">DUF1206 domain-containing protein</fullName>
    </recommendedName>
</protein>
<keyword evidence="4" id="KW-1185">Reference proteome</keyword>
<dbReference type="EMBL" id="LVHI01000004">
    <property type="protein sequence ID" value="OAK56492.1"/>
    <property type="molecule type" value="Genomic_DNA"/>
</dbReference>
<feature type="domain" description="DUF1206" evidence="2">
    <location>
        <begin position="107"/>
        <end position="173"/>
    </location>
</feature>
<keyword evidence="1" id="KW-0472">Membrane</keyword>
<feature type="domain" description="DUF1206" evidence="2">
    <location>
        <begin position="25"/>
        <end position="90"/>
    </location>
</feature>
<feature type="transmembrane region" description="Helical" evidence="1">
    <location>
        <begin position="65"/>
        <end position="86"/>
    </location>
</feature>
<comment type="caution">
    <text evidence="3">The sequence shown here is derived from an EMBL/GenBank/DDBJ whole genome shotgun (WGS) entry which is preliminary data.</text>
</comment>
<feature type="transmembrane region" description="Helical" evidence="1">
    <location>
        <begin position="107"/>
        <end position="127"/>
    </location>
</feature>
<evidence type="ECO:0000259" key="2">
    <source>
        <dbReference type="Pfam" id="PF06724"/>
    </source>
</evidence>
<dbReference type="AlphaFoldDB" id="A0A177YLL8"/>
<proteinExistence type="predicted"/>
<name>A0A177YLL8_9NOCA</name>
<dbReference type="Pfam" id="PF06724">
    <property type="entry name" value="DUF1206"/>
    <property type="match status" value="3"/>
</dbReference>
<accession>A0A177YLL8</accession>
<keyword evidence="1" id="KW-1133">Transmembrane helix</keyword>
<feature type="transmembrane region" description="Helical" evidence="1">
    <location>
        <begin position="21"/>
        <end position="45"/>
    </location>
</feature>
<sequence>MNTNASNAAERVQQNSAFEKAARCGHFVSGLLHILIGYIAIRLAFGQGGNADQSGALAELGSKPGGSIALWIAFVAFVALALWRIVEAIVGKKSDADEGSAMDRFKAASLAVVYIAFAWSTFGFARGSGKSSGEQNASTTARLMENGFGKFVLIVVGLVIIGVGGYHVYKGVSKNFLDDLEGHTGKGVERLGIAGYAAKGIALVGTGALVIVAVFTSDPSKATGVDGAVKTLGEQPFGQVLLVLAGVGIALYGLYAFVLARHAKM</sequence>
<reference evidence="3 4" key="1">
    <citation type="submission" date="2016-03" db="EMBL/GenBank/DDBJ databases">
        <title>Genome sequence of Rhodococcus kyotonensis KB10.</title>
        <authorList>
            <person name="Jeong H."/>
            <person name="Hong C.E."/>
            <person name="Jo S.H."/>
            <person name="Park J.M."/>
        </authorList>
    </citation>
    <scope>NUCLEOTIDE SEQUENCE [LARGE SCALE GENOMIC DNA]</scope>
    <source>
        <strain evidence="3 4">KB10</strain>
    </source>
</reference>
<feature type="transmembrane region" description="Helical" evidence="1">
    <location>
        <begin position="196"/>
        <end position="217"/>
    </location>
</feature>
<dbReference type="InterPro" id="IPR009597">
    <property type="entry name" value="DUF1206"/>
</dbReference>
<keyword evidence="1" id="KW-0812">Transmembrane</keyword>
<dbReference type="RefSeq" id="WP_068422137.1">
    <property type="nucleotide sequence ID" value="NZ_LVHI01000004.1"/>
</dbReference>
<dbReference type="Proteomes" id="UP000077519">
    <property type="component" value="Unassembled WGS sequence"/>
</dbReference>
<organism evidence="3 4">
    <name type="scientific">Rhodococcoides kyotonense</name>
    <dbReference type="NCBI Taxonomy" id="398843"/>
    <lineage>
        <taxon>Bacteria</taxon>
        <taxon>Bacillati</taxon>
        <taxon>Actinomycetota</taxon>
        <taxon>Actinomycetes</taxon>
        <taxon>Mycobacteriales</taxon>
        <taxon>Nocardiaceae</taxon>
        <taxon>Rhodococcoides</taxon>
    </lineage>
</organism>
<evidence type="ECO:0000256" key="1">
    <source>
        <dbReference type="SAM" id="Phobius"/>
    </source>
</evidence>
<evidence type="ECO:0000313" key="3">
    <source>
        <dbReference type="EMBL" id="OAK56492.1"/>
    </source>
</evidence>
<feature type="transmembrane region" description="Helical" evidence="1">
    <location>
        <begin position="237"/>
        <end position="260"/>
    </location>
</feature>
<feature type="transmembrane region" description="Helical" evidence="1">
    <location>
        <begin position="147"/>
        <end position="169"/>
    </location>
</feature>
<gene>
    <name evidence="3" type="ORF">A3K89_16910</name>
</gene>